<proteinExistence type="predicted"/>
<name>A0A017HP67_9RHOB</name>
<dbReference type="OrthoDB" id="8138957at2"/>
<dbReference type="RefSeq" id="WP_037283303.1">
    <property type="nucleotide sequence ID" value="NZ_KK088616.1"/>
</dbReference>
<dbReference type="Proteomes" id="UP000019666">
    <property type="component" value="Unassembled WGS sequence"/>
</dbReference>
<sequence length="148" mass="16894">MRWQEIVVIPEIEENVTCDCCGRPARSAEGRLVHREEPLGRFTVRWRPGDPEHPARHVLYLGDWNRKGGMDDGPAVAAADYRGGEQHGFYLRDDTAQLLKALKPWRPHFIRRSDAIGKPLGEVLFAMLDAIHVKDPRLQEIRGWAVAH</sequence>
<organism evidence="1 2">
    <name type="scientific">Rubellimicrobium mesophilum DSM 19309</name>
    <dbReference type="NCBI Taxonomy" id="442562"/>
    <lineage>
        <taxon>Bacteria</taxon>
        <taxon>Pseudomonadati</taxon>
        <taxon>Pseudomonadota</taxon>
        <taxon>Alphaproteobacteria</taxon>
        <taxon>Rhodobacterales</taxon>
        <taxon>Roseobacteraceae</taxon>
        <taxon>Rubellimicrobium</taxon>
    </lineage>
</organism>
<gene>
    <name evidence="1" type="ORF">Rumeso_02117</name>
</gene>
<comment type="caution">
    <text evidence="1">The sequence shown here is derived from an EMBL/GenBank/DDBJ whole genome shotgun (WGS) entry which is preliminary data.</text>
</comment>
<dbReference type="STRING" id="442562.Rumeso_02117"/>
<dbReference type="EMBL" id="AOSK01000052">
    <property type="protein sequence ID" value="EYD76307.1"/>
    <property type="molecule type" value="Genomic_DNA"/>
</dbReference>
<evidence type="ECO:0000313" key="1">
    <source>
        <dbReference type="EMBL" id="EYD76307.1"/>
    </source>
</evidence>
<evidence type="ECO:0000313" key="2">
    <source>
        <dbReference type="Proteomes" id="UP000019666"/>
    </source>
</evidence>
<keyword evidence="2" id="KW-1185">Reference proteome</keyword>
<protein>
    <submittedName>
        <fullName evidence="1">Uncharacterized protein</fullName>
    </submittedName>
</protein>
<accession>A0A017HP67</accession>
<dbReference type="AlphaFoldDB" id="A0A017HP67"/>
<reference evidence="1 2" key="1">
    <citation type="submission" date="2013-02" db="EMBL/GenBank/DDBJ databases">
        <authorList>
            <person name="Fiebig A."/>
            <person name="Goeker M."/>
            <person name="Klenk H.-P.P."/>
        </authorList>
    </citation>
    <scope>NUCLEOTIDE SEQUENCE [LARGE SCALE GENOMIC DNA]</scope>
    <source>
        <strain evidence="1 2">DSM 19309</strain>
    </source>
</reference>
<dbReference type="HOGENOM" id="CLU_1730039_0_0_5"/>